<dbReference type="Proteomes" id="UP001059617">
    <property type="component" value="Chromosome"/>
</dbReference>
<protein>
    <submittedName>
        <fullName evidence="1">DUF4259 domain-containing protein</fullName>
    </submittedName>
</protein>
<reference evidence="1" key="1">
    <citation type="submission" date="2021-04" db="EMBL/GenBank/DDBJ databases">
        <authorList>
            <person name="Hartkoorn R.C."/>
            <person name="Beaudoing E."/>
            <person name="Hot D."/>
        </authorList>
    </citation>
    <scope>NUCLEOTIDE SEQUENCE</scope>
    <source>
        <strain evidence="1">NRRL B-16292</strain>
    </source>
</reference>
<evidence type="ECO:0000313" key="2">
    <source>
        <dbReference type="Proteomes" id="UP001059617"/>
    </source>
</evidence>
<dbReference type="RefSeq" id="WP_259857225.1">
    <property type="nucleotide sequence ID" value="NZ_BAAAST010000170.1"/>
</dbReference>
<organism evidence="1 2">
    <name type="scientific">Dactylosporangium fulvum</name>
    <dbReference type="NCBI Taxonomy" id="53359"/>
    <lineage>
        <taxon>Bacteria</taxon>
        <taxon>Bacillati</taxon>
        <taxon>Actinomycetota</taxon>
        <taxon>Actinomycetes</taxon>
        <taxon>Micromonosporales</taxon>
        <taxon>Micromonosporaceae</taxon>
        <taxon>Dactylosporangium</taxon>
    </lineage>
</organism>
<reference evidence="1" key="2">
    <citation type="submission" date="2022-09" db="EMBL/GenBank/DDBJ databases">
        <title>Biosynthetic gene clusters of Dactylosporangioum fulvum.</title>
        <authorList>
            <person name="Caradec T."/>
        </authorList>
    </citation>
    <scope>NUCLEOTIDE SEQUENCE</scope>
    <source>
        <strain evidence="1">NRRL B-16292</strain>
    </source>
</reference>
<dbReference type="EMBL" id="CP073720">
    <property type="protein sequence ID" value="UWP79467.1"/>
    <property type="molecule type" value="Genomic_DNA"/>
</dbReference>
<gene>
    <name evidence="1" type="ORF">Dfulv_30405</name>
</gene>
<proteinExistence type="predicted"/>
<accession>A0ABY5VQN0</accession>
<keyword evidence="2" id="KW-1185">Reference proteome</keyword>
<name>A0ABY5VQN0_9ACTN</name>
<sequence>MGTWGTGNFDNDTAGDHLSILVARLVREVEEAMAGDPVDLEPDEYWGVAVPCNLELLHLLAAQRWVGVTLPSADIVLEWKQRYLAAWDGAIDGLEPTEEYRAARRAVLERTFDQLADRSRREAEA</sequence>
<evidence type="ECO:0000313" key="1">
    <source>
        <dbReference type="EMBL" id="UWP79467.1"/>
    </source>
</evidence>